<dbReference type="Pfam" id="PF18759">
    <property type="entry name" value="Plavaka"/>
    <property type="match status" value="1"/>
</dbReference>
<evidence type="ECO:0000313" key="3">
    <source>
        <dbReference type="Proteomes" id="UP000053820"/>
    </source>
</evidence>
<gene>
    <name evidence="2" type="ORF">HYDPIDRAFT_34435</name>
</gene>
<proteinExistence type="predicted"/>
<dbReference type="EMBL" id="KN839975">
    <property type="protein sequence ID" value="KIJ58167.1"/>
    <property type="molecule type" value="Genomic_DNA"/>
</dbReference>
<evidence type="ECO:0000256" key="1">
    <source>
        <dbReference type="SAM" id="MobiDB-lite"/>
    </source>
</evidence>
<dbReference type="Proteomes" id="UP000053820">
    <property type="component" value="Unassembled WGS sequence"/>
</dbReference>
<keyword evidence="3" id="KW-1185">Reference proteome</keyword>
<accession>A0A0C9W771</accession>
<reference evidence="2 3" key="1">
    <citation type="submission" date="2014-04" db="EMBL/GenBank/DDBJ databases">
        <title>Evolutionary Origins and Diversification of the Mycorrhizal Mutualists.</title>
        <authorList>
            <consortium name="DOE Joint Genome Institute"/>
            <consortium name="Mycorrhizal Genomics Consortium"/>
            <person name="Kohler A."/>
            <person name="Kuo A."/>
            <person name="Nagy L.G."/>
            <person name="Floudas D."/>
            <person name="Copeland A."/>
            <person name="Barry K.W."/>
            <person name="Cichocki N."/>
            <person name="Veneault-Fourrey C."/>
            <person name="LaButti K."/>
            <person name="Lindquist E.A."/>
            <person name="Lipzen A."/>
            <person name="Lundell T."/>
            <person name="Morin E."/>
            <person name="Murat C."/>
            <person name="Riley R."/>
            <person name="Ohm R."/>
            <person name="Sun H."/>
            <person name="Tunlid A."/>
            <person name="Henrissat B."/>
            <person name="Grigoriev I.V."/>
            <person name="Hibbett D.S."/>
            <person name="Martin F."/>
        </authorList>
    </citation>
    <scope>NUCLEOTIDE SEQUENCE [LARGE SCALE GENOMIC DNA]</scope>
    <source>
        <strain evidence="2 3">MD-312</strain>
    </source>
</reference>
<dbReference type="OrthoDB" id="2576233at2759"/>
<feature type="region of interest" description="Disordered" evidence="1">
    <location>
        <begin position="21"/>
        <end position="121"/>
    </location>
</feature>
<feature type="compositionally biased region" description="Acidic residues" evidence="1">
    <location>
        <begin position="34"/>
        <end position="57"/>
    </location>
</feature>
<dbReference type="InterPro" id="IPR041078">
    <property type="entry name" value="Plavaka"/>
</dbReference>
<feature type="compositionally biased region" description="Acidic residues" evidence="1">
    <location>
        <begin position="71"/>
        <end position="88"/>
    </location>
</feature>
<dbReference type="HOGENOM" id="CLU_006344_4_3_1"/>
<sequence length="952" mass="108037">MIASHIRADVVQPGLFEGDVFGGYDEHEFPWPDAPDEAEKELPGEDTDQDGDEDDQNGELADLEGGWEPPVEADENGSETNEIDDEDGANAPSREDRREAEVPLQHGPYISEFPISTAGQPVRNLNSSAAQKPYEKYLQQLDEGSTNVWAPFTSRLDYEVARWAKLRGLGSTAFSDLLGIDGVCDRLGLSYKNTRELNKIIDTKIPMQRPRFQRREIVVAGEAYDVFFRDVLECVKALFGDPDFAKYLVFLPERHYSDPDKTKRLYHDLHTGKWWWKTQKSLEERTPGATIIPILLSSDKTQVTMFRNKSAYPVYMTIGNIPKEIRRKPSRRAQVLLGYLPTTKLDHISNLAARRRTLANLFHACMREILQPLKGAGSHGVHMASGDGVIRRGHPLVACYIGDYPEQILISGAKTGECPGCDIPRGSLGSLNEPCAFRHLGNILDALALVDEDPLQFTKACGTAGVKPLFHPFWEDLPYCNIYRALTPDVLHQLYQGLIKHLIAWIKSAYSTTEIDARCKRLPPNHNIRLFMKGISGLSRVSGTEHDQICRFLLGIIVDMRLPGGVSPARLIRAVRGLLDFLYLAQYPCLSEETLELLDDALTRFHTNKSIFVELGIRSSFELPKLHSLRHYIYMIQRFGTTDNYTTAYTERLHIDLAKDAYRATNHKDEYFQMTVWLERKEKILYHHNFIAWRQNNNATLPERALPHMSYLREYKIAKHPSVNAVPLRTIEDTYGATFFRAALARFVVQSTQPQLRGRHFEDAIHNVIIPFRTLPVFHKIRFNGVDSLGRRDESITVDAIHAQPRRKDRQGRAVPGRFDTALLNLGDGGETSIEGYRVAQVRVIFSIPPSTRNMMFGATEIPSHLAYVEWFSPFPASPDRNHGMYKISRSMVDDGRLASIVPISNIRRSIHLIPKFGATAPRNWTSSNILERCSTFYVNSFSDRHAYSTIF</sequence>
<dbReference type="AlphaFoldDB" id="A0A0C9W771"/>
<organism evidence="2 3">
    <name type="scientific">Hydnomerulius pinastri MD-312</name>
    <dbReference type="NCBI Taxonomy" id="994086"/>
    <lineage>
        <taxon>Eukaryota</taxon>
        <taxon>Fungi</taxon>
        <taxon>Dikarya</taxon>
        <taxon>Basidiomycota</taxon>
        <taxon>Agaricomycotina</taxon>
        <taxon>Agaricomycetes</taxon>
        <taxon>Agaricomycetidae</taxon>
        <taxon>Boletales</taxon>
        <taxon>Boletales incertae sedis</taxon>
        <taxon>Leucogyrophana</taxon>
    </lineage>
</organism>
<name>A0A0C9W771_9AGAM</name>
<protein>
    <submittedName>
        <fullName evidence="2">Uncharacterized protein</fullName>
    </submittedName>
</protein>
<evidence type="ECO:0000313" key="2">
    <source>
        <dbReference type="EMBL" id="KIJ58167.1"/>
    </source>
</evidence>